<keyword evidence="6" id="KW-1185">Reference proteome</keyword>
<dbReference type="Gene3D" id="3.40.50.300">
    <property type="entry name" value="P-loop containing nucleotide triphosphate hydrolases"/>
    <property type="match status" value="1"/>
</dbReference>
<dbReference type="GO" id="GO:0030983">
    <property type="term" value="F:mismatched DNA binding"/>
    <property type="evidence" value="ECO:0007669"/>
    <property type="project" value="InterPro"/>
</dbReference>
<dbReference type="PANTHER" id="PTHR11361:SF34">
    <property type="entry name" value="DNA MISMATCH REPAIR PROTEIN MSH1, MITOCHONDRIAL"/>
    <property type="match status" value="1"/>
</dbReference>
<proteinExistence type="predicted"/>
<dbReference type="SUPFAM" id="SSF52540">
    <property type="entry name" value="P-loop containing nucleoside triphosphate hydrolases"/>
    <property type="match status" value="1"/>
</dbReference>
<dbReference type="AlphaFoldDB" id="A0AAX4NIP1"/>
<name>A0AAX4NIP1_9ARCH</name>
<evidence type="ECO:0000256" key="1">
    <source>
        <dbReference type="ARBA" id="ARBA00022741"/>
    </source>
</evidence>
<dbReference type="Proteomes" id="UP001451606">
    <property type="component" value="Chromosome"/>
</dbReference>
<evidence type="ECO:0000256" key="3">
    <source>
        <dbReference type="ARBA" id="ARBA00023125"/>
    </source>
</evidence>
<evidence type="ECO:0000313" key="6">
    <source>
        <dbReference type="Proteomes" id="UP001451606"/>
    </source>
</evidence>
<accession>A0AAX4NIP1</accession>
<keyword evidence="1" id="KW-0547">Nucleotide-binding</keyword>
<dbReference type="InterPro" id="IPR027417">
    <property type="entry name" value="P-loop_NTPase"/>
</dbReference>
<dbReference type="EMBL" id="CP133772">
    <property type="protein sequence ID" value="WYY00949.1"/>
    <property type="molecule type" value="Genomic_DNA"/>
</dbReference>
<dbReference type="SMART" id="SM00534">
    <property type="entry name" value="MUTSac"/>
    <property type="match status" value="1"/>
</dbReference>
<protein>
    <recommendedName>
        <fullName evidence="4">DNA mismatch repair proteins mutS family domain-containing protein</fullName>
    </recommendedName>
</protein>
<gene>
    <name evidence="5" type="ORF">OXIME_001541</name>
</gene>
<evidence type="ECO:0000313" key="5">
    <source>
        <dbReference type="EMBL" id="WYY00949.1"/>
    </source>
</evidence>
<dbReference type="Pfam" id="PF00488">
    <property type="entry name" value="MutS_V"/>
    <property type="match status" value="1"/>
</dbReference>
<evidence type="ECO:0000256" key="2">
    <source>
        <dbReference type="ARBA" id="ARBA00022840"/>
    </source>
</evidence>
<dbReference type="GO" id="GO:0140664">
    <property type="term" value="F:ATP-dependent DNA damage sensor activity"/>
    <property type="evidence" value="ECO:0007669"/>
    <property type="project" value="InterPro"/>
</dbReference>
<keyword evidence="3" id="KW-0238">DNA-binding</keyword>
<dbReference type="GO" id="GO:0006298">
    <property type="term" value="P:mismatch repair"/>
    <property type="evidence" value="ECO:0007669"/>
    <property type="project" value="InterPro"/>
</dbReference>
<dbReference type="KEGG" id="omr:OXIME_001541"/>
<evidence type="ECO:0000259" key="4">
    <source>
        <dbReference type="SMART" id="SM00534"/>
    </source>
</evidence>
<dbReference type="GO" id="GO:0005829">
    <property type="term" value="C:cytosol"/>
    <property type="evidence" value="ECO:0007669"/>
    <property type="project" value="TreeGrafter"/>
</dbReference>
<keyword evidence="2" id="KW-0067">ATP-binding</keyword>
<dbReference type="InterPro" id="IPR000432">
    <property type="entry name" value="DNA_mismatch_repair_MutS_C"/>
</dbReference>
<dbReference type="GeneID" id="95968279"/>
<dbReference type="InterPro" id="IPR045076">
    <property type="entry name" value="MutS"/>
</dbReference>
<dbReference type="GO" id="GO:0005524">
    <property type="term" value="F:ATP binding"/>
    <property type="evidence" value="ECO:0007669"/>
    <property type="project" value="UniProtKB-KW"/>
</dbReference>
<sequence length="508" mass="58468">MVFQSILYKDPENGVEYREEQPDFFVDLNLDQVIRTITDSKKDYNLDSIFYNPLKRISDVTYRQNVFRDLQNENVIQYIKVFSDKMEKMHRYLSGIENLYLYQKERWLLDAAEIYCEAVQTLFSNLRIENPGSDGINGLLEYIETYINSTKFTDLKEETSVLRSKLDAVKFTMIIKTGKIVVKEYNGEEDYSAEIKEAFSKFSETESVIKKIRIPQFSGMNHVEAAVLQLVAKLYPETFQSLLDYYQKNSDFIDSTIERFQKDIQFYLAYIDHMAAFRDLGLHFSIPEMSQKSKNIFCHDGFDIGLAYKLSKEKKTVVTNDFALYDNERIIVVSGPNHGGKTTFARMFGQIHYLGSLGLPVPGTGSLLFLFDSIFTHFERSENLDNERGKLEDDLARIKYIIDKSTQNSIIIINEMLSSTTLKDAVNIGKKIVSYILNIGCLCLYVTFLDELASINGTISMVSTIVPENPEERTYRIVKQPADGLAYAMALARKYGVTHDDILRRIVS</sequence>
<dbReference type="PANTHER" id="PTHR11361">
    <property type="entry name" value="DNA MISMATCH REPAIR PROTEIN MUTS FAMILY MEMBER"/>
    <property type="match status" value="1"/>
</dbReference>
<feature type="domain" description="DNA mismatch repair proteins mutS family" evidence="4">
    <location>
        <begin position="328"/>
        <end position="508"/>
    </location>
</feature>
<dbReference type="RefSeq" id="WP_393971272.1">
    <property type="nucleotide sequence ID" value="NZ_CP133772.1"/>
</dbReference>
<organism evidence="5 6">
    <name type="scientific">Oxyplasma meridianum</name>
    <dbReference type="NCBI Taxonomy" id="3073602"/>
    <lineage>
        <taxon>Archaea</taxon>
        <taxon>Methanobacteriati</taxon>
        <taxon>Thermoplasmatota</taxon>
        <taxon>Thermoplasmata</taxon>
        <taxon>Thermoplasmatales</taxon>
        <taxon>Thermoplasmataceae</taxon>
        <taxon>Oxyplasma</taxon>
    </lineage>
</organism>
<reference evidence="5 6" key="1">
    <citation type="submission" date="2023-09" db="EMBL/GenBank/DDBJ databases">
        <authorList>
            <person name="Golyshina O.V."/>
            <person name="Lunev E.A."/>
            <person name="Bargiela R."/>
            <person name="Gaines M.C."/>
            <person name="Daum B."/>
            <person name="Bale N.J."/>
            <person name="Koenen M."/>
            <person name="Sinninghe Damst J.S."/>
            <person name="Yakimov M."/>
            <person name="Golyshin P.N."/>
        </authorList>
    </citation>
    <scope>NUCLEOTIDE SEQUENCE [LARGE SCALE GENOMIC DNA]</scope>
    <source>
        <strain evidence="5 6">M1</strain>
    </source>
</reference>